<evidence type="ECO:0000259" key="2">
    <source>
        <dbReference type="PROSITE" id="PS50943"/>
    </source>
</evidence>
<dbReference type="GO" id="GO:0003677">
    <property type="term" value="F:DNA binding"/>
    <property type="evidence" value="ECO:0007669"/>
    <property type="project" value="UniProtKB-KW"/>
</dbReference>
<gene>
    <name evidence="3" type="ORF">GA0070621_4028</name>
</gene>
<proteinExistence type="predicted"/>
<dbReference type="SMART" id="SM00530">
    <property type="entry name" value="HTH_XRE"/>
    <property type="match status" value="1"/>
</dbReference>
<dbReference type="AlphaFoldDB" id="A0A1A9A5H1"/>
<dbReference type="Proteomes" id="UP000198765">
    <property type="component" value="Chromosome I"/>
</dbReference>
<evidence type="ECO:0000256" key="1">
    <source>
        <dbReference type="ARBA" id="ARBA00023125"/>
    </source>
</evidence>
<dbReference type="Pfam" id="PF01381">
    <property type="entry name" value="HTH_3"/>
    <property type="match status" value="1"/>
</dbReference>
<dbReference type="SUPFAM" id="SSF47413">
    <property type="entry name" value="lambda repressor-like DNA-binding domains"/>
    <property type="match status" value="1"/>
</dbReference>
<evidence type="ECO:0000313" key="3">
    <source>
        <dbReference type="EMBL" id="SBT51354.1"/>
    </source>
</evidence>
<keyword evidence="4" id="KW-1185">Reference proteome</keyword>
<name>A0A1A9A5H1_9ACTN</name>
<dbReference type="CDD" id="cd00093">
    <property type="entry name" value="HTH_XRE"/>
    <property type="match status" value="1"/>
</dbReference>
<dbReference type="InterPro" id="IPR001387">
    <property type="entry name" value="Cro/C1-type_HTH"/>
</dbReference>
<dbReference type="PANTHER" id="PTHR46797">
    <property type="entry name" value="HTH-TYPE TRANSCRIPTIONAL REGULATOR"/>
    <property type="match status" value="1"/>
</dbReference>
<sequence length="249" mass="28038">MTRRYQPSHSLHHHAEVPESRLVSQIGAAVRHQRELNELNQRQLAERAGVSQAAVARIERGDRSPSLPVLERLLAAMDVQLTIGVEPLDGHLDAALDALVARPVNERIDELGLARMLDALGGLPYVLTGSTASLLQGAPLPVDAVEVAVRWRDSGLLTAWLERAYGQRWNARWAEWGNLRLEPEEPGEHRWRTRYGELWARMCDELPEPVEVRHGGRSYWVEPLARVEVTDPRAADLLRRHRQRLASAG</sequence>
<feature type="domain" description="HTH cro/C1-type" evidence="2">
    <location>
        <begin position="30"/>
        <end position="84"/>
    </location>
</feature>
<organism evidence="3 4">
    <name type="scientific">Micromonospora narathiwatensis</name>
    <dbReference type="NCBI Taxonomy" id="299146"/>
    <lineage>
        <taxon>Bacteria</taxon>
        <taxon>Bacillati</taxon>
        <taxon>Actinomycetota</taxon>
        <taxon>Actinomycetes</taxon>
        <taxon>Micromonosporales</taxon>
        <taxon>Micromonosporaceae</taxon>
        <taxon>Micromonospora</taxon>
    </lineage>
</organism>
<dbReference type="GO" id="GO:0003700">
    <property type="term" value="F:DNA-binding transcription factor activity"/>
    <property type="evidence" value="ECO:0007669"/>
    <property type="project" value="TreeGrafter"/>
</dbReference>
<dbReference type="GO" id="GO:0005829">
    <property type="term" value="C:cytosol"/>
    <property type="evidence" value="ECO:0007669"/>
    <property type="project" value="TreeGrafter"/>
</dbReference>
<accession>A0A1A9A5H1</accession>
<dbReference type="InterPro" id="IPR010982">
    <property type="entry name" value="Lambda_DNA-bd_dom_sf"/>
</dbReference>
<evidence type="ECO:0000313" key="4">
    <source>
        <dbReference type="Proteomes" id="UP000198765"/>
    </source>
</evidence>
<reference evidence="3 4" key="1">
    <citation type="submission" date="2016-06" db="EMBL/GenBank/DDBJ databases">
        <authorList>
            <person name="Kjaerup R.B."/>
            <person name="Dalgaard T.S."/>
            <person name="Juul-Madsen H.R."/>
        </authorList>
    </citation>
    <scope>NUCLEOTIDE SEQUENCE [LARGE SCALE GENOMIC DNA]</scope>
    <source>
        <strain evidence="3 4">DSM 45248</strain>
    </source>
</reference>
<dbReference type="InterPro" id="IPR050807">
    <property type="entry name" value="TransReg_Diox_bact_type"/>
</dbReference>
<dbReference type="EMBL" id="LT594324">
    <property type="protein sequence ID" value="SBT51354.1"/>
    <property type="molecule type" value="Genomic_DNA"/>
</dbReference>
<protein>
    <submittedName>
        <fullName evidence="3">Helix-turn-helix</fullName>
    </submittedName>
</protein>
<dbReference type="PROSITE" id="PS50943">
    <property type="entry name" value="HTH_CROC1"/>
    <property type="match status" value="1"/>
</dbReference>
<dbReference type="PANTHER" id="PTHR46797:SF1">
    <property type="entry name" value="METHYLPHOSPHONATE SYNTHASE"/>
    <property type="match status" value="1"/>
</dbReference>
<dbReference type="PATRIC" id="fig|299146.4.peg.4167"/>
<dbReference type="Gene3D" id="1.10.260.40">
    <property type="entry name" value="lambda repressor-like DNA-binding domains"/>
    <property type="match status" value="1"/>
</dbReference>
<keyword evidence="1" id="KW-0238">DNA-binding</keyword>